<dbReference type="AlphaFoldDB" id="A0A8S0YQ07"/>
<proteinExistence type="predicted"/>
<accession>A0A8S0YQ07</accession>
<sequence length="77" mass="8671">MRTAPNKRRAGKGDVDDLSTRSTRYLDRLRRATIDGVLRRGRISDARLAQATPPPCAIDRFTDCTSAIILENLWLSK</sequence>
<dbReference type="OrthoDB" id="10051381at2759"/>
<reference evidence="1 2" key="1">
    <citation type="submission" date="2020-04" db="EMBL/GenBank/DDBJ databases">
        <authorList>
            <person name="Wallbank WR R."/>
            <person name="Pardo Diaz C."/>
            <person name="Kozak K."/>
            <person name="Martin S."/>
            <person name="Jiggins C."/>
            <person name="Moest M."/>
            <person name="Warren A I."/>
            <person name="Byers J.R.P. K."/>
            <person name="Montejo-Kovacevich G."/>
            <person name="Yen C E."/>
        </authorList>
    </citation>
    <scope>NUCLEOTIDE SEQUENCE [LARGE SCALE GENOMIC DNA]</scope>
</reference>
<organism evidence="1 2">
    <name type="scientific">Arctia plantaginis</name>
    <name type="common">Wood tiger moth</name>
    <name type="synonym">Phalaena plantaginis</name>
    <dbReference type="NCBI Taxonomy" id="874455"/>
    <lineage>
        <taxon>Eukaryota</taxon>
        <taxon>Metazoa</taxon>
        <taxon>Ecdysozoa</taxon>
        <taxon>Arthropoda</taxon>
        <taxon>Hexapoda</taxon>
        <taxon>Insecta</taxon>
        <taxon>Pterygota</taxon>
        <taxon>Neoptera</taxon>
        <taxon>Endopterygota</taxon>
        <taxon>Lepidoptera</taxon>
        <taxon>Glossata</taxon>
        <taxon>Ditrysia</taxon>
        <taxon>Noctuoidea</taxon>
        <taxon>Erebidae</taxon>
        <taxon>Arctiinae</taxon>
        <taxon>Arctia</taxon>
    </lineage>
</organism>
<evidence type="ECO:0000313" key="2">
    <source>
        <dbReference type="Proteomes" id="UP000494256"/>
    </source>
</evidence>
<evidence type="ECO:0000313" key="1">
    <source>
        <dbReference type="EMBL" id="CAB3221288.1"/>
    </source>
</evidence>
<dbReference type="Proteomes" id="UP000494256">
    <property type="component" value="Unassembled WGS sequence"/>
</dbReference>
<protein>
    <submittedName>
        <fullName evidence="1">Uncharacterized protein</fullName>
    </submittedName>
</protein>
<gene>
    <name evidence="1" type="ORF">APLA_LOCUS758</name>
</gene>
<comment type="caution">
    <text evidence="1">The sequence shown here is derived from an EMBL/GenBank/DDBJ whole genome shotgun (WGS) entry which is preliminary data.</text>
</comment>
<dbReference type="EMBL" id="CADEBD010000045">
    <property type="protein sequence ID" value="CAB3221288.1"/>
    <property type="molecule type" value="Genomic_DNA"/>
</dbReference>
<name>A0A8S0YQ07_ARCPL</name>